<name>A0A6A4HNW5_9AGAR</name>
<feature type="signal peptide" evidence="3">
    <location>
        <begin position="1"/>
        <end position="22"/>
    </location>
</feature>
<evidence type="ECO:0000256" key="1">
    <source>
        <dbReference type="SAM" id="MobiDB-lite"/>
    </source>
</evidence>
<keyword evidence="5" id="KW-1185">Reference proteome</keyword>
<feature type="chain" id="PRO_5025382531" evidence="3">
    <location>
        <begin position="23"/>
        <end position="438"/>
    </location>
</feature>
<gene>
    <name evidence="4" type="ORF">BT96DRAFT_994561</name>
</gene>
<dbReference type="Gene3D" id="1.50.10.20">
    <property type="match status" value="1"/>
</dbReference>
<organism evidence="4 5">
    <name type="scientific">Gymnopus androsaceus JB14</name>
    <dbReference type="NCBI Taxonomy" id="1447944"/>
    <lineage>
        <taxon>Eukaryota</taxon>
        <taxon>Fungi</taxon>
        <taxon>Dikarya</taxon>
        <taxon>Basidiomycota</taxon>
        <taxon>Agaricomycotina</taxon>
        <taxon>Agaricomycetes</taxon>
        <taxon>Agaricomycetidae</taxon>
        <taxon>Agaricales</taxon>
        <taxon>Marasmiineae</taxon>
        <taxon>Omphalotaceae</taxon>
        <taxon>Gymnopus</taxon>
    </lineage>
</organism>
<feature type="transmembrane region" description="Helical" evidence="2">
    <location>
        <begin position="379"/>
        <end position="403"/>
    </location>
</feature>
<feature type="compositionally biased region" description="Low complexity" evidence="1">
    <location>
        <begin position="357"/>
        <end position="368"/>
    </location>
</feature>
<evidence type="ECO:0000313" key="4">
    <source>
        <dbReference type="EMBL" id="KAE9398734.1"/>
    </source>
</evidence>
<keyword evidence="3" id="KW-0732">Signal</keyword>
<accession>A0A6A4HNW5</accession>
<proteinExistence type="predicted"/>
<keyword evidence="2" id="KW-1133">Transmembrane helix</keyword>
<feature type="region of interest" description="Disordered" evidence="1">
    <location>
        <begin position="357"/>
        <end position="378"/>
    </location>
</feature>
<sequence length="438" mass="46926">MRLMRSLYFLPAIVVLITETVAGEFGTPSTWKGTNITTSSAGRQSLIGAAIDQVLGDTIEELLDTGSKNEFVRILCTVSVASFFSHCIRMKQSNTPLNQGLDTIRAYRVYRDTTMLDIATQAWTYGRALTISDANVATGSIATKSFKFTKTCAGVTLVGGTFWKTTDTDTTIYGDSTALFFTLSAYLYQATSNTTYLDAAQDSVPPVMMFFGTGNFRLDHAGYFMEGLAVLPADIAFGKQNLTVETLRSNLVNMTLTTNVLCNATNGIIRAEPGVGDTALVQGLGALYHAMNGPADLVAYIGSVLSVQYNAITTSATNPNSNIYAASWSGPPVAQYDLTNQTMALFGLVNAAQVTSTESNSTSPSPVNDSDSSGRKKSLAGPIAGGVVGAGALLATISFVVFYTNRRRRRKRAWRLANFDIDASESAVIQDDVPRPHV</sequence>
<keyword evidence="2" id="KW-0472">Membrane</keyword>
<evidence type="ECO:0000256" key="2">
    <source>
        <dbReference type="SAM" id="Phobius"/>
    </source>
</evidence>
<dbReference type="OrthoDB" id="3223195at2759"/>
<dbReference type="Proteomes" id="UP000799118">
    <property type="component" value="Unassembled WGS sequence"/>
</dbReference>
<reference evidence="4" key="1">
    <citation type="journal article" date="2019" name="Environ. Microbiol.">
        <title>Fungal ecological strategies reflected in gene transcription - a case study of two litter decomposers.</title>
        <authorList>
            <person name="Barbi F."/>
            <person name="Kohler A."/>
            <person name="Barry K."/>
            <person name="Baskaran P."/>
            <person name="Daum C."/>
            <person name="Fauchery L."/>
            <person name="Ihrmark K."/>
            <person name="Kuo A."/>
            <person name="LaButti K."/>
            <person name="Lipzen A."/>
            <person name="Morin E."/>
            <person name="Grigoriev I.V."/>
            <person name="Henrissat B."/>
            <person name="Lindahl B."/>
            <person name="Martin F."/>
        </authorList>
    </citation>
    <scope>NUCLEOTIDE SEQUENCE</scope>
    <source>
        <strain evidence="4">JB14</strain>
    </source>
</reference>
<evidence type="ECO:0000313" key="5">
    <source>
        <dbReference type="Proteomes" id="UP000799118"/>
    </source>
</evidence>
<dbReference type="AlphaFoldDB" id="A0A6A4HNW5"/>
<dbReference type="EMBL" id="ML769478">
    <property type="protein sequence ID" value="KAE9398734.1"/>
    <property type="molecule type" value="Genomic_DNA"/>
</dbReference>
<keyword evidence="2" id="KW-0812">Transmembrane</keyword>
<evidence type="ECO:0000256" key="3">
    <source>
        <dbReference type="SAM" id="SignalP"/>
    </source>
</evidence>
<protein>
    <submittedName>
        <fullName evidence="4">Uncharacterized protein</fullName>
    </submittedName>
</protein>